<dbReference type="SUPFAM" id="SSF50346">
    <property type="entry name" value="PRC-barrel domain"/>
    <property type="match status" value="1"/>
</dbReference>
<name>A0A934IQL6_9HYPH</name>
<sequence>MTTQWMMGSALAAVLVATPALAQTPSEFGKCAIADMTGETFADLDADHDSTLTMDEYRACLTEANITLDEASKARFAADYEAADTDGDGKLVLAEVEVGGAAADAPKGTITVTQPAAEVTVSQPPAKVSVNQPEPEVTVKSEEPQVAVSQPKPEVTVTEAEPKVSVTQPEPTVTVSQPEAKVSVSQPDPDVTVEPGKPGVEVATAEPKVDVETAEPDVQVEQPELDVDVEQASPKVAVDDAAPEVELAAGDADEQAAGTQTDSTMVAANSTPAPTTDSVTAEAPDAVVSYSIRVDELEGEDVLNSAGEEIGEIDEVMLDPASGKPVVIVSVGGFLGIGDRDVAFPYDDFTITGDDVVLNTTLTRAEIKAMPEVDDDDYEELPEAMIVR</sequence>
<comment type="caution">
    <text evidence="4">The sequence shown here is derived from an EMBL/GenBank/DDBJ whole genome shotgun (WGS) entry which is preliminary data.</text>
</comment>
<feature type="region of interest" description="Disordered" evidence="1">
    <location>
        <begin position="252"/>
        <end position="280"/>
    </location>
</feature>
<dbReference type="PANTHER" id="PTHR36505:SF1">
    <property type="entry name" value="BLR1072 PROTEIN"/>
    <property type="match status" value="1"/>
</dbReference>
<evidence type="ECO:0000313" key="5">
    <source>
        <dbReference type="Proteomes" id="UP000609531"/>
    </source>
</evidence>
<dbReference type="InterPro" id="IPR011992">
    <property type="entry name" value="EF-hand-dom_pair"/>
</dbReference>
<dbReference type="PROSITE" id="PS50222">
    <property type="entry name" value="EF_HAND_2"/>
    <property type="match status" value="1"/>
</dbReference>
<feature type="compositionally biased region" description="Polar residues" evidence="1">
    <location>
        <begin position="257"/>
        <end position="279"/>
    </location>
</feature>
<dbReference type="Pfam" id="PF05239">
    <property type="entry name" value="PRC"/>
    <property type="match status" value="1"/>
</dbReference>
<organism evidence="4 5">
    <name type="scientific">Acuticoccus mangrovi</name>
    <dbReference type="NCBI Taxonomy" id="2796142"/>
    <lineage>
        <taxon>Bacteria</taxon>
        <taxon>Pseudomonadati</taxon>
        <taxon>Pseudomonadota</taxon>
        <taxon>Alphaproteobacteria</taxon>
        <taxon>Hyphomicrobiales</taxon>
        <taxon>Amorphaceae</taxon>
        <taxon>Acuticoccus</taxon>
    </lineage>
</organism>
<dbReference type="Proteomes" id="UP000609531">
    <property type="component" value="Unassembled WGS sequence"/>
</dbReference>
<dbReference type="GO" id="GO:0005509">
    <property type="term" value="F:calcium ion binding"/>
    <property type="evidence" value="ECO:0007669"/>
    <property type="project" value="InterPro"/>
</dbReference>
<dbReference type="EMBL" id="JAEKJA010000011">
    <property type="protein sequence ID" value="MBJ3776813.1"/>
    <property type="molecule type" value="Genomic_DNA"/>
</dbReference>
<feature type="domain" description="EF-hand" evidence="3">
    <location>
        <begin position="32"/>
        <end position="67"/>
    </location>
</feature>
<dbReference type="PANTHER" id="PTHR36505">
    <property type="entry name" value="BLR1072 PROTEIN"/>
    <property type="match status" value="1"/>
</dbReference>
<dbReference type="InterPro" id="IPR002048">
    <property type="entry name" value="EF_hand_dom"/>
</dbReference>
<feature type="chain" id="PRO_5037682427" evidence="2">
    <location>
        <begin position="23"/>
        <end position="388"/>
    </location>
</feature>
<dbReference type="InterPro" id="IPR027275">
    <property type="entry name" value="PRC-brl_dom"/>
</dbReference>
<dbReference type="InterPro" id="IPR011033">
    <property type="entry name" value="PRC_barrel-like_sf"/>
</dbReference>
<keyword evidence="5" id="KW-1185">Reference proteome</keyword>
<feature type="compositionally biased region" description="Polar residues" evidence="1">
    <location>
        <begin position="165"/>
        <end position="177"/>
    </location>
</feature>
<dbReference type="SUPFAM" id="SSF47473">
    <property type="entry name" value="EF-hand"/>
    <property type="match status" value="1"/>
</dbReference>
<reference evidence="4" key="1">
    <citation type="submission" date="2020-12" db="EMBL/GenBank/DDBJ databases">
        <title>Bacterial taxonomy.</title>
        <authorList>
            <person name="Pan X."/>
        </authorList>
    </citation>
    <scope>NUCLEOTIDE SEQUENCE</scope>
    <source>
        <strain evidence="4">B2012</strain>
    </source>
</reference>
<dbReference type="RefSeq" id="WP_198882718.1">
    <property type="nucleotide sequence ID" value="NZ_JAEKJA010000011.1"/>
</dbReference>
<dbReference type="Gene3D" id="1.10.238.10">
    <property type="entry name" value="EF-hand"/>
    <property type="match status" value="1"/>
</dbReference>
<dbReference type="Gene3D" id="2.30.30.240">
    <property type="entry name" value="PRC-barrel domain"/>
    <property type="match status" value="1"/>
</dbReference>
<protein>
    <submittedName>
        <fullName evidence="4">PRC-barrel domain-containing protein</fullName>
    </submittedName>
</protein>
<gene>
    <name evidence="4" type="ORF">JCR33_13995</name>
</gene>
<dbReference type="AlphaFoldDB" id="A0A934IQL6"/>
<evidence type="ECO:0000256" key="2">
    <source>
        <dbReference type="SAM" id="SignalP"/>
    </source>
</evidence>
<evidence type="ECO:0000256" key="1">
    <source>
        <dbReference type="SAM" id="MobiDB-lite"/>
    </source>
</evidence>
<feature type="region of interest" description="Disordered" evidence="1">
    <location>
        <begin position="124"/>
        <end position="217"/>
    </location>
</feature>
<evidence type="ECO:0000259" key="3">
    <source>
        <dbReference type="PROSITE" id="PS50222"/>
    </source>
</evidence>
<evidence type="ECO:0000313" key="4">
    <source>
        <dbReference type="EMBL" id="MBJ3776813.1"/>
    </source>
</evidence>
<accession>A0A934IQL6</accession>
<feature type="signal peptide" evidence="2">
    <location>
        <begin position="1"/>
        <end position="22"/>
    </location>
</feature>
<keyword evidence="2" id="KW-0732">Signal</keyword>
<proteinExistence type="predicted"/>